<evidence type="ECO:0000256" key="4">
    <source>
        <dbReference type="RuleBase" id="RU362109"/>
    </source>
</evidence>
<evidence type="ECO:0000256" key="1">
    <source>
        <dbReference type="ARBA" id="ARBA00022679"/>
    </source>
</evidence>
<organism evidence="6 7">
    <name type="scientific">Paragonimus westermani</name>
    <dbReference type="NCBI Taxonomy" id="34504"/>
    <lineage>
        <taxon>Eukaryota</taxon>
        <taxon>Metazoa</taxon>
        <taxon>Spiralia</taxon>
        <taxon>Lophotrochozoa</taxon>
        <taxon>Platyhelminthes</taxon>
        <taxon>Trematoda</taxon>
        <taxon>Digenea</taxon>
        <taxon>Plagiorchiida</taxon>
        <taxon>Troglotremata</taxon>
        <taxon>Troglotrematidae</taxon>
        <taxon>Paragonimus</taxon>
    </lineage>
</organism>
<feature type="active site" description="Glycyl thioester intermediate" evidence="3">
    <location>
        <position position="92"/>
    </location>
</feature>
<evidence type="ECO:0000256" key="2">
    <source>
        <dbReference type="ARBA" id="ARBA00022786"/>
    </source>
</evidence>
<dbReference type="InterPro" id="IPR023313">
    <property type="entry name" value="UBQ-conjugating_AS"/>
</dbReference>
<sequence>MTSIAAKRIQKELAELLRSDEVAQNQIEIRPSGDDLMRLEGLIKGPPETPYSGAKFNLEIIIPTNYPFVPPKVKFLTRIWHPNISSATGVICLDVLKDQWAAAMSLRTVLLSIQALLASPEPDDPQDAVVATQFKSSPEAFVRTAQYWAAVYADGPFRDAGCDSLVERLVLMGFDEPEVDYTDGPDFESRSLDTMRVMQQAMVSQFG</sequence>
<dbReference type="PROSITE" id="PS00183">
    <property type="entry name" value="UBC_1"/>
    <property type="match status" value="1"/>
</dbReference>
<comment type="caution">
    <text evidence="6">The sequence shown here is derived from an EMBL/GenBank/DDBJ whole genome shotgun (WGS) entry which is preliminary data.</text>
</comment>
<keyword evidence="2 4" id="KW-0833">Ubl conjugation pathway</keyword>
<dbReference type="GO" id="GO:0016740">
    <property type="term" value="F:transferase activity"/>
    <property type="evidence" value="ECO:0007669"/>
    <property type="project" value="UniProtKB-KW"/>
</dbReference>
<dbReference type="InterPro" id="IPR000608">
    <property type="entry name" value="UBC"/>
</dbReference>
<gene>
    <name evidence="6" type="ORF">DEA37_0012275</name>
</gene>
<keyword evidence="7" id="KW-1185">Reference proteome</keyword>
<feature type="domain" description="UBC core" evidence="5">
    <location>
        <begin position="4"/>
        <end position="154"/>
    </location>
</feature>
<keyword evidence="4" id="KW-0067">ATP-binding</keyword>
<dbReference type="GO" id="GO:0005524">
    <property type="term" value="F:ATP binding"/>
    <property type="evidence" value="ECO:0007669"/>
    <property type="project" value="UniProtKB-UniRule"/>
</dbReference>
<dbReference type="SUPFAM" id="SSF54495">
    <property type="entry name" value="UBC-like"/>
    <property type="match status" value="1"/>
</dbReference>
<keyword evidence="1" id="KW-0808">Transferase</keyword>
<dbReference type="EMBL" id="QNGE01001049">
    <property type="protein sequence ID" value="KAA3678567.1"/>
    <property type="molecule type" value="Genomic_DNA"/>
</dbReference>
<dbReference type="Proteomes" id="UP000324629">
    <property type="component" value="Unassembled WGS sequence"/>
</dbReference>
<comment type="similarity">
    <text evidence="4">Belongs to the ubiquitin-conjugating enzyme family.</text>
</comment>
<dbReference type="Pfam" id="PF00179">
    <property type="entry name" value="UQ_con"/>
    <property type="match status" value="1"/>
</dbReference>
<dbReference type="AlphaFoldDB" id="A0A5J4NS98"/>
<dbReference type="CDD" id="cd23800">
    <property type="entry name" value="UBCc_UBE2K"/>
    <property type="match status" value="1"/>
</dbReference>
<protein>
    <submittedName>
        <fullName evidence="6">Ubiquitin-conjugating enzyme (Huntingtin interacting protein 2)</fullName>
    </submittedName>
</protein>
<evidence type="ECO:0000256" key="3">
    <source>
        <dbReference type="PROSITE-ProRule" id="PRU10133"/>
    </source>
</evidence>
<accession>A0A5J4NS98</accession>
<dbReference type="InterPro" id="IPR016135">
    <property type="entry name" value="UBQ-conjugating_enzyme/RWD"/>
</dbReference>
<dbReference type="PROSITE" id="PS50127">
    <property type="entry name" value="UBC_2"/>
    <property type="match status" value="1"/>
</dbReference>
<dbReference type="PANTHER" id="PTHR24068">
    <property type="entry name" value="UBIQUITIN-CONJUGATING ENZYME E2"/>
    <property type="match status" value="1"/>
</dbReference>
<dbReference type="Gene3D" id="3.10.110.10">
    <property type="entry name" value="Ubiquitin Conjugating Enzyme"/>
    <property type="match status" value="1"/>
</dbReference>
<reference evidence="6 7" key="1">
    <citation type="journal article" date="2019" name="Gigascience">
        <title>Whole-genome sequence of the oriental lung fluke Paragonimus westermani.</title>
        <authorList>
            <person name="Oey H."/>
            <person name="Zakrzewski M."/>
            <person name="Narain K."/>
            <person name="Devi K.R."/>
            <person name="Agatsuma T."/>
            <person name="Nawaratna S."/>
            <person name="Gobert G.N."/>
            <person name="Jones M.K."/>
            <person name="Ragan M.A."/>
            <person name="McManus D.P."/>
            <person name="Krause L."/>
        </authorList>
    </citation>
    <scope>NUCLEOTIDE SEQUENCE [LARGE SCALE GENOMIC DNA]</scope>
    <source>
        <strain evidence="6 7">IND2009</strain>
    </source>
</reference>
<keyword evidence="4" id="KW-0547">Nucleotide-binding</keyword>
<name>A0A5J4NS98_9TREM</name>
<evidence type="ECO:0000259" key="5">
    <source>
        <dbReference type="PROSITE" id="PS50127"/>
    </source>
</evidence>
<evidence type="ECO:0000313" key="7">
    <source>
        <dbReference type="Proteomes" id="UP000324629"/>
    </source>
</evidence>
<evidence type="ECO:0000313" key="6">
    <source>
        <dbReference type="EMBL" id="KAA3678567.1"/>
    </source>
</evidence>
<proteinExistence type="inferred from homology"/>
<dbReference type="SMART" id="SM00212">
    <property type="entry name" value="UBCc"/>
    <property type="match status" value="1"/>
</dbReference>